<sequence>MSNTIDKKTFLRPQGIGTLPTELHFEILSYLTDNVVSQISASQVCRLWERIVLSHPYFQKRRYTPLQTHFSELIAVHQIFGLSEAFISYPYKRRVLDEVVSEIRCKIQNERIVAYHCVNINVPEDPPSDIAYKTLAIWHKDKTCYAYDEQYGFGPPPDDEPGVLEITQSTILDEQCINADTSILPTDERILNEEVPRLTAPLGELDILTALHFHGERYPDAIFAGPINLCRKNGLTIRQLAEDIVDSLIEAMKAKSDLDPKKEHFVYFAMRYYSEGFCNECWLRVVICHPDVRISAKGAFMNALKD</sequence>
<dbReference type="Gene3D" id="1.20.1280.50">
    <property type="match status" value="1"/>
</dbReference>
<dbReference type="SMART" id="SM00256">
    <property type="entry name" value="FBOX"/>
    <property type="match status" value="1"/>
</dbReference>
<dbReference type="InterPro" id="IPR001810">
    <property type="entry name" value="F-box_dom"/>
</dbReference>
<comment type="caution">
    <text evidence="2">The sequence shown here is derived from an EMBL/GenBank/DDBJ whole genome shotgun (WGS) entry which is preliminary data.</text>
</comment>
<dbReference type="Proteomes" id="UP001373714">
    <property type="component" value="Unassembled WGS sequence"/>
</dbReference>
<organism evidence="2 3">
    <name type="scientific">Orbilia blumenaviensis</name>
    <dbReference type="NCBI Taxonomy" id="1796055"/>
    <lineage>
        <taxon>Eukaryota</taxon>
        <taxon>Fungi</taxon>
        <taxon>Dikarya</taxon>
        <taxon>Ascomycota</taxon>
        <taxon>Pezizomycotina</taxon>
        <taxon>Orbiliomycetes</taxon>
        <taxon>Orbiliales</taxon>
        <taxon>Orbiliaceae</taxon>
        <taxon>Orbilia</taxon>
    </lineage>
</organism>
<protein>
    <recommendedName>
        <fullName evidence="1">F-box domain-containing protein</fullName>
    </recommendedName>
</protein>
<gene>
    <name evidence="2" type="ORF">TWF730_008517</name>
</gene>
<dbReference type="EMBL" id="JAVHNS010000005">
    <property type="protein sequence ID" value="KAK6354100.1"/>
    <property type="molecule type" value="Genomic_DNA"/>
</dbReference>
<reference evidence="2 3" key="1">
    <citation type="submission" date="2019-10" db="EMBL/GenBank/DDBJ databases">
        <authorList>
            <person name="Palmer J.M."/>
        </authorList>
    </citation>
    <scope>NUCLEOTIDE SEQUENCE [LARGE SCALE GENOMIC DNA]</scope>
    <source>
        <strain evidence="2 3">TWF730</strain>
    </source>
</reference>
<evidence type="ECO:0000313" key="2">
    <source>
        <dbReference type="EMBL" id="KAK6354100.1"/>
    </source>
</evidence>
<name>A0AAV9V4Y3_9PEZI</name>
<evidence type="ECO:0000259" key="1">
    <source>
        <dbReference type="PROSITE" id="PS50181"/>
    </source>
</evidence>
<dbReference type="SUPFAM" id="SSF81383">
    <property type="entry name" value="F-box domain"/>
    <property type="match status" value="1"/>
</dbReference>
<proteinExistence type="predicted"/>
<dbReference type="InterPro" id="IPR036047">
    <property type="entry name" value="F-box-like_dom_sf"/>
</dbReference>
<dbReference type="Pfam" id="PF12937">
    <property type="entry name" value="F-box-like"/>
    <property type="match status" value="1"/>
</dbReference>
<accession>A0AAV9V4Y3</accession>
<keyword evidence="3" id="KW-1185">Reference proteome</keyword>
<evidence type="ECO:0000313" key="3">
    <source>
        <dbReference type="Proteomes" id="UP001373714"/>
    </source>
</evidence>
<dbReference type="PROSITE" id="PS50181">
    <property type="entry name" value="FBOX"/>
    <property type="match status" value="1"/>
</dbReference>
<feature type="domain" description="F-box" evidence="1">
    <location>
        <begin position="13"/>
        <end position="61"/>
    </location>
</feature>
<dbReference type="AlphaFoldDB" id="A0AAV9V4Y3"/>